<feature type="compositionally biased region" description="Low complexity" evidence="1">
    <location>
        <begin position="178"/>
        <end position="190"/>
    </location>
</feature>
<protein>
    <submittedName>
        <fullName evidence="2">Uncharacterized protein</fullName>
    </submittedName>
</protein>
<feature type="compositionally biased region" description="Polar residues" evidence="1">
    <location>
        <begin position="164"/>
        <end position="174"/>
    </location>
</feature>
<organism evidence="2 3">
    <name type="scientific">Dactylellina haptotyla (strain CBS 200.50)</name>
    <name type="common">Nematode-trapping fungus</name>
    <name type="synonym">Monacrosporium haptotylum</name>
    <dbReference type="NCBI Taxonomy" id="1284197"/>
    <lineage>
        <taxon>Eukaryota</taxon>
        <taxon>Fungi</taxon>
        <taxon>Dikarya</taxon>
        <taxon>Ascomycota</taxon>
        <taxon>Pezizomycotina</taxon>
        <taxon>Orbiliomycetes</taxon>
        <taxon>Orbiliales</taxon>
        <taxon>Orbiliaceae</taxon>
        <taxon>Dactylellina</taxon>
    </lineage>
</organism>
<dbReference type="Proteomes" id="UP000015100">
    <property type="component" value="Unassembled WGS sequence"/>
</dbReference>
<keyword evidence="3" id="KW-1185">Reference proteome</keyword>
<dbReference type="AlphaFoldDB" id="S8AL28"/>
<proteinExistence type="predicted"/>
<evidence type="ECO:0000256" key="1">
    <source>
        <dbReference type="SAM" id="MobiDB-lite"/>
    </source>
</evidence>
<feature type="compositionally biased region" description="Low complexity" evidence="1">
    <location>
        <begin position="93"/>
        <end position="108"/>
    </location>
</feature>
<comment type="caution">
    <text evidence="2">The sequence shown here is derived from an EMBL/GenBank/DDBJ whole genome shotgun (WGS) entry which is preliminary data.</text>
</comment>
<dbReference type="EMBL" id="AQGS01000071">
    <property type="protein sequence ID" value="EPS43650.1"/>
    <property type="molecule type" value="Genomic_DNA"/>
</dbReference>
<gene>
    <name evidence="2" type="ORF">H072_2336</name>
</gene>
<feature type="compositionally biased region" description="Pro residues" evidence="1">
    <location>
        <begin position="191"/>
        <end position="201"/>
    </location>
</feature>
<dbReference type="OMA" id="HYTYDEG"/>
<evidence type="ECO:0000313" key="2">
    <source>
        <dbReference type="EMBL" id="EPS43650.1"/>
    </source>
</evidence>
<reference evidence="2 3" key="1">
    <citation type="journal article" date="2013" name="PLoS Genet.">
        <title>Genomic mechanisms accounting for the adaptation to parasitism in nematode-trapping fungi.</title>
        <authorList>
            <person name="Meerupati T."/>
            <person name="Andersson K.M."/>
            <person name="Friman E."/>
            <person name="Kumar D."/>
            <person name="Tunlid A."/>
            <person name="Ahren D."/>
        </authorList>
    </citation>
    <scope>NUCLEOTIDE SEQUENCE [LARGE SCALE GENOMIC DNA]</scope>
    <source>
        <strain evidence="2 3">CBS 200.50</strain>
    </source>
</reference>
<sequence length="353" mass="38037">MGKEGELPTTPKDGGGWWLRRSSTMKNPDKARKPSWVKKALGRGGSQDDTAAGSSPPMSPITPTSAPDTPTSDGASPTEAAPPLKRNSTAPVAKKTAMTTLTLTSKAAPPARNMTQAMEAAGNWNNAPLSPPAEMDMAPMGGQWEKQVTVASPPSPPSSRPNSELISPSATMPSSMLMPSQPTTTATSSPPAMPLPRPPSPISENDNKSDGSNYSDDVPDQSSLKKSAAAHSMTTISVTMKGPMMTRTSMIGGEDEVIYSEDDRLLISEEDWGEYVDEFDDDSSDQGSGHYTYDEGYKLIDQMYEDEDSSDDIDETYAEHELKNMMTIMDIELALKNLFPSEQFMLGEEIYAH</sequence>
<feature type="compositionally biased region" description="Polar residues" evidence="1">
    <location>
        <begin position="210"/>
        <end position="225"/>
    </location>
</feature>
<dbReference type="HOGENOM" id="CLU_703937_0_0_1"/>
<feature type="region of interest" description="Disordered" evidence="1">
    <location>
        <begin position="1"/>
        <end position="232"/>
    </location>
</feature>
<accession>S8AL28</accession>
<feature type="compositionally biased region" description="Low complexity" evidence="1">
    <location>
        <begin position="61"/>
        <end position="72"/>
    </location>
</feature>
<name>S8AL28_DACHA</name>
<evidence type="ECO:0000313" key="3">
    <source>
        <dbReference type="Proteomes" id="UP000015100"/>
    </source>
</evidence>
<reference evidence="3" key="2">
    <citation type="submission" date="2013-04" db="EMBL/GenBank/DDBJ databases">
        <title>Genomic mechanisms accounting for the adaptation to parasitism in nematode-trapping fungi.</title>
        <authorList>
            <person name="Ahren D.G."/>
        </authorList>
    </citation>
    <scope>NUCLEOTIDE SEQUENCE [LARGE SCALE GENOMIC DNA]</scope>
    <source>
        <strain evidence="3">CBS 200.50</strain>
    </source>
</reference>
<dbReference type="OrthoDB" id="5373165at2759"/>